<sequence length="145" mass="16899">MSKDPNEYLQKGMYGAKKTLIDERRHYLGSLRERVYLTISPEQLQNDYFLKAFEKEIKQHPNGKLLLNGKYDLSDFEMFIQVAQKNKLAFTLVSNEYSETSPVALIYTATDAVNEPTIDVAEKYPVEKETEKTEKKPSLFKRFFS</sequence>
<dbReference type="InterPro" id="IPR012543">
    <property type="entry name" value="DUF1694"/>
</dbReference>
<dbReference type="PIRSF" id="PIRSF034303">
    <property type="entry name" value="DUF1694"/>
    <property type="match status" value="1"/>
</dbReference>
<dbReference type="EMBL" id="FOQE01000010">
    <property type="protein sequence ID" value="SFH66381.1"/>
    <property type="molecule type" value="Genomic_DNA"/>
</dbReference>
<dbReference type="RefSeq" id="WP_047390087.1">
    <property type="nucleotide sequence ID" value="NZ_FOQE01000010.1"/>
</dbReference>
<name>A0A1I3BXB0_9LACT</name>
<evidence type="ECO:0000313" key="1">
    <source>
        <dbReference type="EMBL" id="SFH66381.1"/>
    </source>
</evidence>
<dbReference type="Gene3D" id="3.30.1330.30">
    <property type="match status" value="1"/>
</dbReference>
<dbReference type="AlphaFoldDB" id="A0A1I3BXB0"/>
<keyword evidence="2" id="KW-1185">Reference proteome</keyword>
<dbReference type="Proteomes" id="UP000198668">
    <property type="component" value="Unassembled WGS sequence"/>
</dbReference>
<proteinExistence type="predicted"/>
<accession>A0A1I3BXB0</accession>
<evidence type="ECO:0000313" key="2">
    <source>
        <dbReference type="Proteomes" id="UP000198668"/>
    </source>
</evidence>
<dbReference type="SUPFAM" id="SSF160515">
    <property type="entry name" value="YueI-like"/>
    <property type="match status" value="1"/>
</dbReference>
<dbReference type="InterPro" id="IPR029064">
    <property type="entry name" value="Ribosomal_eL30-like_sf"/>
</dbReference>
<dbReference type="Pfam" id="PF07997">
    <property type="entry name" value="DUF1694"/>
    <property type="match status" value="1"/>
</dbReference>
<protein>
    <submittedName>
        <fullName evidence="1">Uncharacterized protein YueI</fullName>
    </submittedName>
</protein>
<gene>
    <name evidence="1" type="ORF">SAMN04489868_11026</name>
</gene>
<organism evidence="1 2">
    <name type="scientific">Pisciglobus halotolerans</name>
    <dbReference type="NCBI Taxonomy" id="745365"/>
    <lineage>
        <taxon>Bacteria</taxon>
        <taxon>Bacillati</taxon>
        <taxon>Bacillota</taxon>
        <taxon>Bacilli</taxon>
        <taxon>Lactobacillales</taxon>
        <taxon>Carnobacteriaceae</taxon>
    </lineage>
</organism>
<reference evidence="1 2" key="1">
    <citation type="submission" date="2016-10" db="EMBL/GenBank/DDBJ databases">
        <authorList>
            <person name="de Groot N.N."/>
        </authorList>
    </citation>
    <scope>NUCLEOTIDE SEQUENCE [LARGE SCALE GENOMIC DNA]</scope>
    <source>
        <strain evidence="1 2">DSM 27630</strain>
    </source>
</reference>
<dbReference type="OrthoDB" id="95278at2"/>